<dbReference type="PANTHER" id="PTHR48228">
    <property type="entry name" value="SUCCINYL-COA--D-CITRAMALATE COA-TRANSFERASE"/>
    <property type="match status" value="1"/>
</dbReference>
<dbReference type="InterPro" id="IPR050509">
    <property type="entry name" value="CoA-transferase_III"/>
</dbReference>
<sequence>MALTGRLDGPPLAPAGNPAGAVRAALAVFSLLAPQQPGRTPRLPGVELLGERAAVMGLRRNAPWSCGGAFRTLAASDGSLGLSLPRADDLSMVPALLEHGDDPADPWAALESWTADRTAAEAAARAQLLGLAGAAVPRWQAPADEQLQHRRDVLAVPGGTSILSRPGGPRRRLRPSPLVVDLTSLWAGPLCAHLLGLAGAEVVKVESTRRPDGARTGPPAFFDLLHQGHAAVALDFTTADGRDQLRRLIESADVVLEASRPRALEQLGIDAGASVDRGTIWTSITAYGRTGPWANRIGFGDDVAAAAGLVLADGDDLLPCGDAIADPLTGIIAAVATQAALRGDRAHLIDVSMRDVAASVAGDPHDVTAAIRAGETGWVVQTVDGLIPVAEPSVRRPDCPAAAFGHDTAEVLARLGVA</sequence>
<dbReference type="PANTHER" id="PTHR48228:SF7">
    <property type="entry name" value="FATTY ACYL-COA TRANSFERASE RV3272-RELATED"/>
    <property type="match status" value="1"/>
</dbReference>
<dbReference type="AlphaFoldDB" id="A0A5Q2MN55"/>
<dbReference type="InterPro" id="IPR023606">
    <property type="entry name" value="CoA-Trfase_III_dom_1_sf"/>
</dbReference>
<dbReference type="Pfam" id="PF02515">
    <property type="entry name" value="CoA_transf_3"/>
    <property type="match status" value="1"/>
</dbReference>
<evidence type="ECO:0000313" key="2">
    <source>
        <dbReference type="Proteomes" id="UP000392064"/>
    </source>
</evidence>
<proteinExistence type="predicted"/>
<organism evidence="1 2">
    <name type="scientific">Aeromicrobium yanjiei</name>
    <dbReference type="NCBI Taxonomy" id="2662028"/>
    <lineage>
        <taxon>Bacteria</taxon>
        <taxon>Bacillati</taxon>
        <taxon>Actinomycetota</taxon>
        <taxon>Actinomycetes</taxon>
        <taxon>Propionibacteriales</taxon>
        <taxon>Nocardioidaceae</taxon>
        <taxon>Aeromicrobium</taxon>
    </lineage>
</organism>
<dbReference type="Gene3D" id="3.40.50.10540">
    <property type="entry name" value="Crotonobetainyl-coa:carnitine coa-transferase, domain 1"/>
    <property type="match status" value="1"/>
</dbReference>
<dbReference type="EMBL" id="CP045737">
    <property type="protein sequence ID" value="QGG43233.1"/>
    <property type="molecule type" value="Genomic_DNA"/>
</dbReference>
<evidence type="ECO:0000313" key="1">
    <source>
        <dbReference type="EMBL" id="QGG43233.1"/>
    </source>
</evidence>
<accession>A0A5Q2MN55</accession>
<dbReference type="KEGG" id="aef:GEV26_09215"/>
<dbReference type="GO" id="GO:0003824">
    <property type="term" value="F:catalytic activity"/>
    <property type="evidence" value="ECO:0007669"/>
    <property type="project" value="InterPro"/>
</dbReference>
<reference evidence="1 2" key="1">
    <citation type="submission" date="2019-11" db="EMBL/GenBank/DDBJ databases">
        <authorList>
            <person name="Li J."/>
        </authorList>
    </citation>
    <scope>NUCLEOTIDE SEQUENCE [LARGE SCALE GENOMIC DNA]</scope>
    <source>
        <strain evidence="1 2">MF47</strain>
    </source>
</reference>
<gene>
    <name evidence="1" type="ORF">GEV26_09215</name>
</gene>
<protein>
    <recommendedName>
        <fullName evidence="3">CoA transferase</fullName>
    </recommendedName>
</protein>
<name>A0A5Q2MN55_9ACTN</name>
<keyword evidence="2" id="KW-1185">Reference proteome</keyword>
<dbReference type="Proteomes" id="UP000392064">
    <property type="component" value="Chromosome"/>
</dbReference>
<dbReference type="SUPFAM" id="SSF89796">
    <property type="entry name" value="CoA-transferase family III (CaiB/BaiF)"/>
    <property type="match status" value="2"/>
</dbReference>
<dbReference type="InterPro" id="IPR003673">
    <property type="entry name" value="CoA-Trfase_fam_III"/>
</dbReference>
<evidence type="ECO:0008006" key="3">
    <source>
        <dbReference type="Google" id="ProtNLM"/>
    </source>
</evidence>